<evidence type="ECO:0000256" key="7">
    <source>
        <dbReference type="SAM" id="Phobius"/>
    </source>
</evidence>
<dbReference type="GO" id="GO:0006826">
    <property type="term" value="P:iron ion transport"/>
    <property type="evidence" value="ECO:0007669"/>
    <property type="project" value="TreeGrafter"/>
</dbReference>
<evidence type="ECO:0000256" key="1">
    <source>
        <dbReference type="ARBA" id="ARBA00004141"/>
    </source>
</evidence>
<feature type="transmembrane region" description="Helical" evidence="7">
    <location>
        <begin position="89"/>
        <end position="108"/>
    </location>
</feature>
<dbReference type="PANTHER" id="PTHR32361">
    <property type="entry name" value="FERRIC/CUPRIC REDUCTASE TRANSMEMBRANE COMPONENT"/>
    <property type="match status" value="1"/>
</dbReference>
<keyword evidence="2" id="KW-0813">Transport</keyword>
<organism evidence="9 10">
    <name type="scientific">Lophiotrema nucula</name>
    <dbReference type="NCBI Taxonomy" id="690887"/>
    <lineage>
        <taxon>Eukaryota</taxon>
        <taxon>Fungi</taxon>
        <taxon>Dikarya</taxon>
        <taxon>Ascomycota</taxon>
        <taxon>Pezizomycotina</taxon>
        <taxon>Dothideomycetes</taxon>
        <taxon>Pleosporomycetidae</taxon>
        <taxon>Pleosporales</taxon>
        <taxon>Lophiotremataceae</taxon>
        <taxon>Lophiotrema</taxon>
    </lineage>
</organism>
<dbReference type="InterPro" id="IPR013130">
    <property type="entry name" value="Fe3_Rdtase_TM_dom"/>
</dbReference>
<evidence type="ECO:0000256" key="2">
    <source>
        <dbReference type="ARBA" id="ARBA00022448"/>
    </source>
</evidence>
<dbReference type="Pfam" id="PF01794">
    <property type="entry name" value="Ferric_reduct"/>
    <property type="match status" value="1"/>
</dbReference>
<keyword evidence="4 7" id="KW-1133">Transmembrane helix</keyword>
<feature type="transmembrane region" description="Helical" evidence="7">
    <location>
        <begin position="32"/>
        <end position="52"/>
    </location>
</feature>
<evidence type="ECO:0000256" key="4">
    <source>
        <dbReference type="ARBA" id="ARBA00022989"/>
    </source>
</evidence>
<reference evidence="9" key="1">
    <citation type="journal article" date="2020" name="Stud. Mycol.">
        <title>101 Dothideomycetes genomes: a test case for predicting lifestyles and emergence of pathogens.</title>
        <authorList>
            <person name="Haridas S."/>
            <person name="Albert R."/>
            <person name="Binder M."/>
            <person name="Bloem J."/>
            <person name="Labutti K."/>
            <person name="Salamov A."/>
            <person name="Andreopoulos B."/>
            <person name="Baker S."/>
            <person name="Barry K."/>
            <person name="Bills G."/>
            <person name="Bluhm B."/>
            <person name="Cannon C."/>
            <person name="Castanera R."/>
            <person name="Culley D."/>
            <person name="Daum C."/>
            <person name="Ezra D."/>
            <person name="Gonzalez J."/>
            <person name="Henrissat B."/>
            <person name="Kuo A."/>
            <person name="Liang C."/>
            <person name="Lipzen A."/>
            <person name="Lutzoni F."/>
            <person name="Magnuson J."/>
            <person name="Mondo S."/>
            <person name="Nolan M."/>
            <person name="Ohm R."/>
            <person name="Pangilinan J."/>
            <person name="Park H.-J."/>
            <person name="Ramirez L."/>
            <person name="Alfaro M."/>
            <person name="Sun H."/>
            <person name="Tritt A."/>
            <person name="Yoshinaga Y."/>
            <person name="Zwiers L.-H."/>
            <person name="Turgeon B."/>
            <person name="Goodwin S."/>
            <person name="Spatafora J."/>
            <person name="Crous P."/>
            <person name="Grigoriev I."/>
        </authorList>
    </citation>
    <scope>NUCLEOTIDE SEQUENCE</scope>
    <source>
        <strain evidence="9">CBS 627.86</strain>
    </source>
</reference>
<dbReference type="EMBL" id="ML977312">
    <property type="protein sequence ID" value="KAF2121319.1"/>
    <property type="molecule type" value="Genomic_DNA"/>
</dbReference>
<dbReference type="PANTHER" id="PTHR32361:SF28">
    <property type="entry name" value="FRP1P"/>
    <property type="match status" value="1"/>
</dbReference>
<comment type="subcellular location">
    <subcellularLocation>
        <location evidence="1">Membrane</location>
        <topology evidence="1">Multi-pass membrane protein</topology>
    </subcellularLocation>
</comment>
<keyword evidence="10" id="KW-1185">Reference proteome</keyword>
<evidence type="ECO:0000313" key="9">
    <source>
        <dbReference type="EMBL" id="KAF2121319.1"/>
    </source>
</evidence>
<dbReference type="GO" id="GO:0005886">
    <property type="term" value="C:plasma membrane"/>
    <property type="evidence" value="ECO:0007669"/>
    <property type="project" value="TreeGrafter"/>
</dbReference>
<proteinExistence type="predicted"/>
<evidence type="ECO:0000259" key="8">
    <source>
        <dbReference type="Pfam" id="PF01794"/>
    </source>
</evidence>
<keyword evidence="5" id="KW-0406">Ion transport</keyword>
<evidence type="ECO:0000256" key="3">
    <source>
        <dbReference type="ARBA" id="ARBA00022692"/>
    </source>
</evidence>
<feature type="domain" description="Ferric oxidoreductase" evidence="8">
    <location>
        <begin position="121"/>
        <end position="237"/>
    </location>
</feature>
<dbReference type="InterPro" id="IPR051410">
    <property type="entry name" value="Ferric/Cupric_Reductase"/>
</dbReference>
<feature type="transmembrane region" description="Helical" evidence="7">
    <location>
        <begin position="161"/>
        <end position="182"/>
    </location>
</feature>
<gene>
    <name evidence="9" type="ORF">BDV96DRAFT_640715</name>
</gene>
<evidence type="ECO:0000313" key="10">
    <source>
        <dbReference type="Proteomes" id="UP000799770"/>
    </source>
</evidence>
<feature type="transmembrane region" description="Helical" evidence="7">
    <location>
        <begin position="223"/>
        <end position="242"/>
    </location>
</feature>
<dbReference type="AlphaFoldDB" id="A0A6A5ZPD8"/>
<evidence type="ECO:0000256" key="6">
    <source>
        <dbReference type="ARBA" id="ARBA00023136"/>
    </source>
</evidence>
<protein>
    <recommendedName>
        <fullName evidence="8">Ferric oxidoreductase domain-containing protein</fullName>
    </recommendedName>
</protein>
<dbReference type="OrthoDB" id="10006946at2759"/>
<feature type="transmembrane region" description="Helical" evidence="7">
    <location>
        <begin position="194"/>
        <end position="217"/>
    </location>
</feature>
<dbReference type="GO" id="GO:0006879">
    <property type="term" value="P:intracellular iron ion homeostasis"/>
    <property type="evidence" value="ECO:0007669"/>
    <property type="project" value="TreeGrafter"/>
</dbReference>
<keyword evidence="3 7" id="KW-0812">Transmembrane</keyword>
<name>A0A6A5ZPD8_9PLEO</name>
<dbReference type="Proteomes" id="UP000799770">
    <property type="component" value="Unassembled WGS sequence"/>
</dbReference>
<accession>A0A6A5ZPD8</accession>
<dbReference type="GO" id="GO:0015677">
    <property type="term" value="P:copper ion import"/>
    <property type="evidence" value="ECO:0007669"/>
    <property type="project" value="TreeGrafter"/>
</dbReference>
<evidence type="ECO:0000256" key="5">
    <source>
        <dbReference type="ARBA" id="ARBA00023065"/>
    </source>
</evidence>
<keyword evidence="6 7" id="KW-0472">Membrane</keyword>
<dbReference type="GO" id="GO:0000293">
    <property type="term" value="F:ferric-chelate reductase activity"/>
    <property type="evidence" value="ECO:0007669"/>
    <property type="project" value="TreeGrafter"/>
</dbReference>
<feature type="transmembrane region" description="Helical" evidence="7">
    <location>
        <begin position="249"/>
        <end position="267"/>
    </location>
</feature>
<sequence length="272" mass="31094">MSYFGYKFLAKTPELIEQRRIRLNQYANLAQISQLILHLIILFCNFVASAAVSKRAGKSQKGNVAVLARIASSLNFRLGVKVGRGYGTYGQWIFGLAWTAWLGFLCIAETAPDYLHLTKRFGLIAASQLPIHYLLSMPHPYSPLQLLLKSSHNLNMSLHKVTGQIIIAFFAIHILFYSIFFVQMDMFWASIQHANIVVAIISADILFTLGITSTGFFRRRHHWWFYKIHVAGSIIILPLLFFHVHHIRIYLLESAIVLIMNAVLRMFSSRKL</sequence>